<reference evidence="2 3" key="1">
    <citation type="journal article" date="2015" name="Proc. Natl. Acad. Sci. U.S.A.">
        <title>Expanded metabolic versatility of ubiquitous nitrite-oxidizing bacteria from the genus Nitrospira.</title>
        <authorList>
            <person name="Koch H."/>
            <person name="Lucker S."/>
            <person name="Albertsen M."/>
            <person name="Kitzinger K."/>
            <person name="Herbold C."/>
            <person name="Spieck E."/>
            <person name="Nielsen P.H."/>
            <person name="Wagner M."/>
            <person name="Daims H."/>
        </authorList>
    </citation>
    <scope>NUCLEOTIDE SEQUENCE [LARGE SCALE GENOMIC DNA]</scope>
    <source>
        <strain evidence="2 3">NSP M-1</strain>
    </source>
</reference>
<organism evidence="2 3">
    <name type="scientific">Nitrospira moscoviensis</name>
    <dbReference type="NCBI Taxonomy" id="42253"/>
    <lineage>
        <taxon>Bacteria</taxon>
        <taxon>Pseudomonadati</taxon>
        <taxon>Nitrospirota</taxon>
        <taxon>Nitrospiria</taxon>
        <taxon>Nitrospirales</taxon>
        <taxon>Nitrospiraceae</taxon>
        <taxon>Nitrospira</taxon>
    </lineage>
</organism>
<dbReference type="KEGG" id="nmv:NITMOv2_4271"/>
<keyword evidence="3" id="KW-1185">Reference proteome</keyword>
<feature type="domain" description="Schlafen AlbA-2" evidence="1">
    <location>
        <begin position="69"/>
        <end position="109"/>
    </location>
</feature>
<dbReference type="PATRIC" id="fig|42253.5.peg.4213"/>
<name>A0A0K2GI51_NITMO</name>
<sequence>MRVTGYDMSIAVPDQVEGFEVYLIGVDARIYDFHRETKLWALGQERVLGAVPGGEANLSIAPKAIQQGEGETVEFKPFIKDSSLKLNELVKAVIAFTNTKGGVLLVGVSGSAPIV</sequence>
<dbReference type="AlphaFoldDB" id="A0A0K2GI51"/>
<accession>A0A0K2GI51</accession>
<dbReference type="STRING" id="42253.NITMOv2_4271"/>
<evidence type="ECO:0000313" key="2">
    <source>
        <dbReference type="EMBL" id="ALA60648.1"/>
    </source>
</evidence>
<dbReference type="EMBL" id="CP011801">
    <property type="protein sequence ID" value="ALA60648.1"/>
    <property type="molecule type" value="Genomic_DNA"/>
</dbReference>
<gene>
    <name evidence="2" type="ORF">NITMOv2_4271</name>
</gene>
<evidence type="ECO:0000313" key="3">
    <source>
        <dbReference type="Proteomes" id="UP000069205"/>
    </source>
</evidence>
<proteinExistence type="predicted"/>
<dbReference type="Pfam" id="PF04326">
    <property type="entry name" value="SLFN_AlbA_2"/>
    <property type="match status" value="1"/>
</dbReference>
<dbReference type="InterPro" id="IPR007421">
    <property type="entry name" value="Schlafen_AlbA_2_dom"/>
</dbReference>
<dbReference type="Gene3D" id="3.30.950.30">
    <property type="entry name" value="Schlafen, AAA domain"/>
    <property type="match status" value="1"/>
</dbReference>
<dbReference type="InterPro" id="IPR038461">
    <property type="entry name" value="Schlafen_AlbA_2_dom_sf"/>
</dbReference>
<evidence type="ECO:0000259" key="1">
    <source>
        <dbReference type="Pfam" id="PF04326"/>
    </source>
</evidence>
<protein>
    <recommendedName>
        <fullName evidence="1">Schlafen AlbA-2 domain-containing protein</fullName>
    </recommendedName>
</protein>
<dbReference type="Proteomes" id="UP000069205">
    <property type="component" value="Chromosome"/>
</dbReference>